<keyword evidence="2" id="KW-1133">Transmembrane helix</keyword>
<name>A0AAW1P566_9CHLO</name>
<evidence type="ECO:0000313" key="4">
    <source>
        <dbReference type="EMBL" id="KAK9803746.1"/>
    </source>
</evidence>
<dbReference type="Pfam" id="PF06724">
    <property type="entry name" value="DUF1206"/>
    <property type="match status" value="1"/>
</dbReference>
<dbReference type="EMBL" id="JALJOQ010000057">
    <property type="protein sequence ID" value="KAK9803746.1"/>
    <property type="molecule type" value="Genomic_DNA"/>
</dbReference>
<keyword evidence="5" id="KW-1185">Reference proteome</keyword>
<dbReference type="Proteomes" id="UP001465755">
    <property type="component" value="Unassembled WGS sequence"/>
</dbReference>
<evidence type="ECO:0000259" key="3">
    <source>
        <dbReference type="Pfam" id="PF06724"/>
    </source>
</evidence>
<protein>
    <recommendedName>
        <fullName evidence="3">DUF1206 domain-containing protein</fullName>
    </recommendedName>
</protein>
<feature type="transmembrane region" description="Helical" evidence="2">
    <location>
        <begin position="171"/>
        <end position="192"/>
    </location>
</feature>
<keyword evidence="2" id="KW-0472">Membrane</keyword>
<feature type="transmembrane region" description="Helical" evidence="2">
    <location>
        <begin position="84"/>
        <end position="105"/>
    </location>
</feature>
<gene>
    <name evidence="4" type="ORF">WJX73_010867</name>
</gene>
<organism evidence="4 5">
    <name type="scientific">Symbiochloris irregularis</name>
    <dbReference type="NCBI Taxonomy" id="706552"/>
    <lineage>
        <taxon>Eukaryota</taxon>
        <taxon>Viridiplantae</taxon>
        <taxon>Chlorophyta</taxon>
        <taxon>core chlorophytes</taxon>
        <taxon>Trebouxiophyceae</taxon>
        <taxon>Trebouxiales</taxon>
        <taxon>Trebouxiaceae</taxon>
        <taxon>Symbiochloris</taxon>
    </lineage>
</organism>
<sequence>MVAGIPTMPTSREWKKQFSFFSPAQVSQHHYRWVKILGGVGWCTKGFVYGTVGALACHSAVAKHVKGSISPQGAFILVGSNEQLGVPLLVLMLLAMLTYCSWRFWECYAGQGSDAANSNFRNFFRYRLSPFVSGVVYLAYAAFIAYLIPKSRQELSQAADSSFPQSWTHDAAGKAGLCIFGIAFLAACLVQLEGSFTKNFHETLKPDLRPLLRWPVLIAGHIGFCARGGVFLSIAILFFRAVQQSGLSKSESDKSFFGDALQQLKHSKWGKAILFLLGFGLLIYALFAVMNGVYAREFPTRIPSGNPHRRKGKETSSTAPSASLDSPTLEGIAMGNVKDGSLKEIGWERKLSLKRNRPTHDVEADPLEQADLL</sequence>
<dbReference type="AlphaFoldDB" id="A0AAW1P566"/>
<feature type="compositionally biased region" description="Polar residues" evidence="1">
    <location>
        <begin position="315"/>
        <end position="326"/>
    </location>
</feature>
<proteinExistence type="predicted"/>
<reference evidence="4 5" key="1">
    <citation type="journal article" date="2024" name="Nat. Commun.">
        <title>Phylogenomics reveals the evolutionary origins of lichenization in chlorophyte algae.</title>
        <authorList>
            <person name="Puginier C."/>
            <person name="Libourel C."/>
            <person name="Otte J."/>
            <person name="Skaloud P."/>
            <person name="Haon M."/>
            <person name="Grisel S."/>
            <person name="Petersen M."/>
            <person name="Berrin J.G."/>
            <person name="Delaux P.M."/>
            <person name="Dal Grande F."/>
            <person name="Keller J."/>
        </authorList>
    </citation>
    <scope>NUCLEOTIDE SEQUENCE [LARGE SCALE GENOMIC DNA]</scope>
    <source>
        <strain evidence="4 5">SAG 2036</strain>
    </source>
</reference>
<feature type="domain" description="DUF1206" evidence="3">
    <location>
        <begin position="222"/>
        <end position="294"/>
    </location>
</feature>
<feature type="transmembrane region" description="Helical" evidence="2">
    <location>
        <begin position="272"/>
        <end position="294"/>
    </location>
</feature>
<feature type="transmembrane region" description="Helical" evidence="2">
    <location>
        <begin position="128"/>
        <end position="148"/>
    </location>
</feature>
<dbReference type="InterPro" id="IPR009597">
    <property type="entry name" value="DUF1206"/>
</dbReference>
<evidence type="ECO:0000313" key="5">
    <source>
        <dbReference type="Proteomes" id="UP001465755"/>
    </source>
</evidence>
<evidence type="ECO:0000256" key="2">
    <source>
        <dbReference type="SAM" id="Phobius"/>
    </source>
</evidence>
<feature type="transmembrane region" description="Helical" evidence="2">
    <location>
        <begin position="212"/>
        <end position="239"/>
    </location>
</feature>
<keyword evidence="2" id="KW-0812">Transmembrane</keyword>
<feature type="region of interest" description="Disordered" evidence="1">
    <location>
        <begin position="301"/>
        <end position="334"/>
    </location>
</feature>
<comment type="caution">
    <text evidence="4">The sequence shown here is derived from an EMBL/GenBank/DDBJ whole genome shotgun (WGS) entry which is preliminary data.</text>
</comment>
<accession>A0AAW1P566</accession>
<evidence type="ECO:0000256" key="1">
    <source>
        <dbReference type="SAM" id="MobiDB-lite"/>
    </source>
</evidence>